<comment type="similarity">
    <text evidence="1">Belongs to the isochorismatase family.</text>
</comment>
<dbReference type="InterPro" id="IPR036380">
    <property type="entry name" value="Isochorismatase-like_sf"/>
</dbReference>
<dbReference type="Proteomes" id="UP001298593">
    <property type="component" value="Unassembled WGS sequence"/>
</dbReference>
<name>A0ABU5XRT0_9MYCO</name>
<comment type="caution">
    <text evidence="9">The sequence shown here is derived from an EMBL/GenBank/DDBJ whole genome shotgun (WGS) entry which is preliminary data.</text>
</comment>
<evidence type="ECO:0000313" key="10">
    <source>
        <dbReference type="Proteomes" id="UP001298593"/>
    </source>
</evidence>
<comment type="pathway">
    <text evidence="5">Cofactor biosynthesis; nicotinate biosynthesis; nicotinate from nicotinamide: step 1/1.</text>
</comment>
<keyword evidence="2" id="KW-0662">Pyridine nucleotide biosynthesis</keyword>
<accession>A0ABU5XRT0</accession>
<evidence type="ECO:0000256" key="2">
    <source>
        <dbReference type="ARBA" id="ARBA00022642"/>
    </source>
</evidence>
<dbReference type="EMBL" id="JAYJJU010000002">
    <property type="protein sequence ID" value="MEB3030679.1"/>
    <property type="molecule type" value="Genomic_DNA"/>
</dbReference>
<evidence type="ECO:0000256" key="1">
    <source>
        <dbReference type="ARBA" id="ARBA00006336"/>
    </source>
</evidence>
<evidence type="ECO:0000256" key="3">
    <source>
        <dbReference type="ARBA" id="ARBA00022723"/>
    </source>
</evidence>
<dbReference type="PANTHER" id="PTHR11080:SF2">
    <property type="entry name" value="LD05707P"/>
    <property type="match status" value="1"/>
</dbReference>
<feature type="domain" description="Isochorismatase-like" evidence="8">
    <location>
        <begin position="3"/>
        <end position="186"/>
    </location>
</feature>
<evidence type="ECO:0000256" key="5">
    <source>
        <dbReference type="ARBA" id="ARBA00037900"/>
    </source>
</evidence>
<dbReference type="Pfam" id="PF00857">
    <property type="entry name" value="Isochorismatase"/>
    <property type="match status" value="1"/>
</dbReference>
<evidence type="ECO:0000256" key="7">
    <source>
        <dbReference type="ARBA" id="ARBA00043224"/>
    </source>
</evidence>
<proteinExistence type="inferred from homology"/>
<keyword evidence="3" id="KW-0479">Metal-binding</keyword>
<evidence type="ECO:0000259" key="8">
    <source>
        <dbReference type="Pfam" id="PF00857"/>
    </source>
</evidence>
<sequence>MRALLIVDMQNDFCEGGALPVTGAGALAHEISRYLDSAAGRGRYRHVVATQDHHIDPGGHFSDEPNFRTSWPPHCIAGTVGADFHPALRTDRIEAVFKKGAYSPGYSGFEGADDNDVGLADWLRRQGVDSVDVVGVATDYCVRATAEDAVRAGFATAVLPRLSAGVDPDTTAAALAELRSRGVDLLRG</sequence>
<dbReference type="InterPro" id="IPR000868">
    <property type="entry name" value="Isochorismatase-like_dom"/>
</dbReference>
<dbReference type="SUPFAM" id="SSF52499">
    <property type="entry name" value="Isochorismatase-like hydrolases"/>
    <property type="match status" value="1"/>
</dbReference>
<evidence type="ECO:0000256" key="6">
    <source>
        <dbReference type="ARBA" id="ARBA00039017"/>
    </source>
</evidence>
<protein>
    <recommendedName>
        <fullName evidence="6">nicotinamidase</fullName>
        <ecNumber evidence="6">3.5.1.19</ecNumber>
    </recommendedName>
    <alternativeName>
        <fullName evidence="7">Nicotinamide deamidase</fullName>
    </alternativeName>
</protein>
<keyword evidence="10" id="KW-1185">Reference proteome</keyword>
<gene>
    <name evidence="9" type="ORF">KV113_03830</name>
</gene>
<dbReference type="EC" id="3.5.1.19" evidence="6"/>
<dbReference type="Gene3D" id="3.40.50.850">
    <property type="entry name" value="Isochorismatase-like"/>
    <property type="match status" value="1"/>
</dbReference>
<dbReference type="InterPro" id="IPR052347">
    <property type="entry name" value="Isochorismatase_Nicotinamidase"/>
</dbReference>
<keyword evidence="4" id="KW-0378">Hydrolase</keyword>
<organism evidence="9 10">
    <name type="scientific">[Mycobacterium] nativiensis</name>
    <dbReference type="NCBI Taxonomy" id="2855503"/>
    <lineage>
        <taxon>Bacteria</taxon>
        <taxon>Bacillati</taxon>
        <taxon>Actinomycetota</taxon>
        <taxon>Actinomycetes</taxon>
        <taxon>Mycobacteriales</taxon>
        <taxon>Mycobacteriaceae</taxon>
        <taxon>Mycolicibacter</taxon>
    </lineage>
</organism>
<dbReference type="PANTHER" id="PTHR11080">
    <property type="entry name" value="PYRAZINAMIDASE/NICOTINAMIDASE"/>
    <property type="match status" value="1"/>
</dbReference>
<reference evidence="9 10" key="1">
    <citation type="submission" date="2023-12" db="EMBL/GenBank/DDBJ databases">
        <title>Description of new species of Mycobacterium terrae complex isolated from sewage at the Sao Paulo Zoological Park Foundation in Brazil.</title>
        <authorList>
            <person name="Romagnoli C.L."/>
            <person name="Conceicao E.C."/>
            <person name="Machado E."/>
            <person name="Barreto L.B.P.F."/>
            <person name="Sharma A."/>
            <person name="Silva N.M."/>
            <person name="Marques L.E."/>
            <person name="Juliana M.A."/>
            <person name="Lourenco M.C.S."/>
            <person name="Digiampietri L.A."/>
            <person name="Suffys P.N."/>
            <person name="Viana-Niero C."/>
        </authorList>
    </citation>
    <scope>NUCLEOTIDE SEQUENCE [LARGE SCALE GENOMIC DNA]</scope>
    <source>
        <strain evidence="9 10">MYC340</strain>
    </source>
</reference>
<dbReference type="RefSeq" id="WP_224976728.1">
    <property type="nucleotide sequence ID" value="NZ_JAYJJU010000002.1"/>
</dbReference>
<evidence type="ECO:0000313" key="9">
    <source>
        <dbReference type="EMBL" id="MEB3030679.1"/>
    </source>
</evidence>
<evidence type="ECO:0000256" key="4">
    <source>
        <dbReference type="ARBA" id="ARBA00022801"/>
    </source>
</evidence>